<dbReference type="Proteomes" id="UP000199011">
    <property type="component" value="Unassembled WGS sequence"/>
</dbReference>
<dbReference type="SUPFAM" id="SSF47616">
    <property type="entry name" value="GST C-terminal domain-like"/>
    <property type="match status" value="1"/>
</dbReference>
<dbReference type="InterPro" id="IPR036282">
    <property type="entry name" value="Glutathione-S-Trfase_C_sf"/>
</dbReference>
<accession>A0A1I4ZPJ4</accession>
<evidence type="ECO:0000259" key="2">
    <source>
        <dbReference type="PROSITE" id="PS50404"/>
    </source>
</evidence>
<dbReference type="STRING" id="53341.SAMN05421579_10734"/>
<dbReference type="Gene3D" id="1.20.1050.10">
    <property type="match status" value="1"/>
</dbReference>
<keyword evidence="5" id="KW-1185">Reference proteome</keyword>
<dbReference type="EMBL" id="FOVO01000007">
    <property type="protein sequence ID" value="SFN52195.1"/>
    <property type="molecule type" value="Genomic_DNA"/>
</dbReference>
<evidence type="ECO:0000313" key="5">
    <source>
        <dbReference type="Proteomes" id="UP000199011"/>
    </source>
</evidence>
<dbReference type="Pfam" id="PF02798">
    <property type="entry name" value="GST_N"/>
    <property type="match status" value="1"/>
</dbReference>
<dbReference type="InterPro" id="IPR004046">
    <property type="entry name" value="GST_C"/>
</dbReference>
<dbReference type="Pfam" id="PF00043">
    <property type="entry name" value="GST_C"/>
    <property type="match status" value="1"/>
</dbReference>
<dbReference type="PANTHER" id="PTHR43968">
    <property type="match status" value="1"/>
</dbReference>
<dbReference type="InterPro" id="IPR050983">
    <property type="entry name" value="GST_Omega/HSP26"/>
</dbReference>
<sequence length="216" mass="24809">MAVAANKRSVMTLFSGPTDIFSHQVRIVLAEKGVTVDIVHVDPLEEDNLPQELIDFSPYKSVPTLIDRDLTLYDSRAIMEYLDERFPHPPLMPVYPVLRGTCRMAMYRIEKDWYSLMYKIQEGNAQEANAARKQLAEKLLSKDSISLFSPFFAHEEFSLVDCYLAPLLWRLPALGVELSGPGTKELQIYMQRVFERDAFLASLTEAEREMRLQSRS</sequence>
<dbReference type="InterPro" id="IPR010987">
    <property type="entry name" value="Glutathione-S-Trfase_C-like"/>
</dbReference>
<dbReference type="CDD" id="cd03059">
    <property type="entry name" value="GST_N_SspA"/>
    <property type="match status" value="1"/>
</dbReference>
<gene>
    <name evidence="4" type="ORF">SAMN05421579_10734</name>
</gene>
<dbReference type="AlphaFoldDB" id="A0A1I4ZPJ4"/>
<name>A0A1I4ZPJ4_9GAMM</name>
<dbReference type="InterPro" id="IPR034341">
    <property type="entry name" value="SspA_N"/>
</dbReference>
<dbReference type="PANTHER" id="PTHR43968:SF6">
    <property type="entry name" value="GLUTATHIONE S-TRANSFERASE OMEGA"/>
    <property type="match status" value="1"/>
</dbReference>
<feature type="domain" description="GST C-terminal" evidence="3">
    <location>
        <begin position="95"/>
        <end position="212"/>
    </location>
</feature>
<dbReference type="GO" id="GO:0005737">
    <property type="term" value="C:cytoplasm"/>
    <property type="evidence" value="ECO:0007669"/>
    <property type="project" value="TreeGrafter"/>
</dbReference>
<dbReference type="OrthoDB" id="9781431at2"/>
<dbReference type="PROSITE" id="PS51354">
    <property type="entry name" value="GLUTAREDOXIN_2"/>
    <property type="match status" value="1"/>
</dbReference>
<dbReference type="SFLD" id="SFLDS00019">
    <property type="entry name" value="Glutathione_Transferase_(cytos"/>
    <property type="match status" value="1"/>
</dbReference>
<dbReference type="InterPro" id="IPR036249">
    <property type="entry name" value="Thioredoxin-like_sf"/>
</dbReference>
<dbReference type="InterPro" id="IPR040079">
    <property type="entry name" value="Glutathione_S-Trfase"/>
</dbReference>
<proteinExistence type="inferred from homology"/>
<dbReference type="NCBIfam" id="NF007016">
    <property type="entry name" value="PRK09481.1"/>
    <property type="match status" value="1"/>
</dbReference>
<evidence type="ECO:0000259" key="3">
    <source>
        <dbReference type="PROSITE" id="PS50405"/>
    </source>
</evidence>
<comment type="similarity">
    <text evidence="1">Belongs to the GST superfamily. HSP26 family.</text>
</comment>
<dbReference type="RefSeq" id="WP_092518256.1">
    <property type="nucleotide sequence ID" value="NZ_CAWRAH010000044.1"/>
</dbReference>
<feature type="domain" description="GST N-terminal" evidence="2">
    <location>
        <begin position="9"/>
        <end position="90"/>
    </location>
</feature>
<dbReference type="PROSITE" id="PS50405">
    <property type="entry name" value="GST_CTER"/>
    <property type="match status" value="1"/>
</dbReference>
<evidence type="ECO:0000256" key="1">
    <source>
        <dbReference type="ARBA" id="ARBA00009929"/>
    </source>
</evidence>
<dbReference type="SFLD" id="SFLDG00358">
    <property type="entry name" value="Main_(cytGST)"/>
    <property type="match status" value="1"/>
</dbReference>
<evidence type="ECO:0000313" key="4">
    <source>
        <dbReference type="EMBL" id="SFN52195.1"/>
    </source>
</evidence>
<reference evidence="5" key="1">
    <citation type="submission" date="2016-10" db="EMBL/GenBank/DDBJ databases">
        <authorList>
            <person name="Varghese N."/>
            <person name="Submissions S."/>
        </authorList>
    </citation>
    <scope>NUCLEOTIDE SEQUENCE [LARGE SCALE GENOMIC DNA]</scope>
    <source>
        <strain evidence="5">DSM 16522</strain>
    </source>
</reference>
<protein>
    <submittedName>
        <fullName evidence="4">RNA polymerase-associated protein</fullName>
    </submittedName>
</protein>
<dbReference type="Gene3D" id="3.40.30.10">
    <property type="entry name" value="Glutaredoxin"/>
    <property type="match status" value="1"/>
</dbReference>
<dbReference type="InterPro" id="IPR004045">
    <property type="entry name" value="Glutathione_S-Trfase_N"/>
</dbReference>
<organism evidence="4 5">
    <name type="scientific">Xenorhabdus japonica</name>
    <dbReference type="NCBI Taxonomy" id="53341"/>
    <lineage>
        <taxon>Bacteria</taxon>
        <taxon>Pseudomonadati</taxon>
        <taxon>Pseudomonadota</taxon>
        <taxon>Gammaproteobacteria</taxon>
        <taxon>Enterobacterales</taxon>
        <taxon>Morganellaceae</taxon>
        <taxon>Xenorhabdus</taxon>
    </lineage>
</organism>
<dbReference type="PROSITE" id="PS50404">
    <property type="entry name" value="GST_NTER"/>
    <property type="match status" value="1"/>
</dbReference>
<dbReference type="SUPFAM" id="SSF52833">
    <property type="entry name" value="Thioredoxin-like"/>
    <property type="match status" value="1"/>
</dbReference>